<dbReference type="PROSITE" id="PS51362">
    <property type="entry name" value="TGF_BETA_2"/>
    <property type="match status" value="1"/>
</dbReference>
<evidence type="ECO:0000256" key="2">
    <source>
        <dbReference type="ARBA" id="ARBA00006656"/>
    </source>
</evidence>
<evidence type="ECO:0000256" key="1">
    <source>
        <dbReference type="ARBA" id="ARBA00004613"/>
    </source>
</evidence>
<dbReference type="GO" id="GO:0008083">
    <property type="term" value="F:growth factor activity"/>
    <property type="evidence" value="ECO:0007669"/>
    <property type="project" value="UniProtKB-KW"/>
</dbReference>
<keyword evidence="5" id="KW-0165">Cleavage on pair of basic residues</keyword>
<evidence type="ECO:0000313" key="13">
    <source>
        <dbReference type="Proteomes" id="UP000515129"/>
    </source>
</evidence>
<evidence type="ECO:0000256" key="10">
    <source>
        <dbReference type="RuleBase" id="RU000354"/>
    </source>
</evidence>
<evidence type="ECO:0000256" key="9">
    <source>
        <dbReference type="ARBA" id="ARBA00023180"/>
    </source>
</evidence>
<dbReference type="OrthoDB" id="5987191at2759"/>
<dbReference type="GO" id="GO:0045669">
    <property type="term" value="P:positive regulation of osteoblast differentiation"/>
    <property type="evidence" value="ECO:0007669"/>
    <property type="project" value="TreeGrafter"/>
</dbReference>
<dbReference type="FunFam" id="2.10.90.10:FF:000008">
    <property type="entry name" value="Bone morphogenetic protein 3"/>
    <property type="match status" value="1"/>
</dbReference>
<feature type="domain" description="TGF-beta family profile" evidence="12">
    <location>
        <begin position="326"/>
        <end position="438"/>
    </location>
</feature>
<dbReference type="Pfam" id="PF00019">
    <property type="entry name" value="TGF_beta"/>
    <property type="match status" value="1"/>
</dbReference>
<evidence type="ECO:0000256" key="4">
    <source>
        <dbReference type="ARBA" id="ARBA00022525"/>
    </source>
</evidence>
<feature type="chain" id="PRO_5028070671" evidence="11">
    <location>
        <begin position="23"/>
        <end position="438"/>
    </location>
</feature>
<dbReference type="KEGG" id="caua:113056445"/>
<organism evidence="13 14">
    <name type="scientific">Carassius auratus</name>
    <name type="common">Goldfish</name>
    <dbReference type="NCBI Taxonomy" id="7957"/>
    <lineage>
        <taxon>Eukaryota</taxon>
        <taxon>Metazoa</taxon>
        <taxon>Chordata</taxon>
        <taxon>Craniata</taxon>
        <taxon>Vertebrata</taxon>
        <taxon>Euteleostomi</taxon>
        <taxon>Actinopterygii</taxon>
        <taxon>Neopterygii</taxon>
        <taxon>Teleostei</taxon>
        <taxon>Ostariophysi</taxon>
        <taxon>Cypriniformes</taxon>
        <taxon>Cyprinidae</taxon>
        <taxon>Cyprininae</taxon>
        <taxon>Carassius</taxon>
    </lineage>
</organism>
<evidence type="ECO:0000256" key="11">
    <source>
        <dbReference type="SAM" id="SignalP"/>
    </source>
</evidence>
<keyword evidence="4" id="KW-0964">Secreted</keyword>
<evidence type="ECO:0000256" key="8">
    <source>
        <dbReference type="ARBA" id="ARBA00023157"/>
    </source>
</evidence>
<gene>
    <name evidence="14" type="primary">gdf10b</name>
</gene>
<dbReference type="Gene3D" id="2.10.90.10">
    <property type="entry name" value="Cystine-knot cytokines"/>
    <property type="match status" value="1"/>
</dbReference>
<protein>
    <submittedName>
        <fullName evidence="14">Growth/differentiation factor 10</fullName>
    </submittedName>
</protein>
<keyword evidence="13" id="KW-1185">Reference proteome</keyword>
<keyword evidence="3" id="KW-0202">Cytokine</keyword>
<dbReference type="InterPro" id="IPR001839">
    <property type="entry name" value="TGF-b_C"/>
</dbReference>
<dbReference type="PANTHER" id="PTHR11848">
    <property type="entry name" value="TGF-BETA FAMILY"/>
    <property type="match status" value="1"/>
</dbReference>
<keyword evidence="7 10" id="KW-0339">Growth factor</keyword>
<evidence type="ECO:0000256" key="7">
    <source>
        <dbReference type="ARBA" id="ARBA00023030"/>
    </source>
</evidence>
<feature type="signal peptide" evidence="11">
    <location>
        <begin position="1"/>
        <end position="22"/>
    </location>
</feature>
<keyword evidence="9" id="KW-0325">Glycoprotein</keyword>
<evidence type="ECO:0000256" key="5">
    <source>
        <dbReference type="ARBA" id="ARBA00022685"/>
    </source>
</evidence>
<dbReference type="InterPro" id="IPR017948">
    <property type="entry name" value="TGFb_CS"/>
</dbReference>
<evidence type="ECO:0000313" key="14">
    <source>
        <dbReference type="RefSeq" id="XP_026079019.1"/>
    </source>
</evidence>
<proteinExistence type="inferred from homology"/>
<keyword evidence="6 11" id="KW-0732">Signal</keyword>
<dbReference type="GO" id="GO:0005615">
    <property type="term" value="C:extracellular space"/>
    <property type="evidence" value="ECO:0007669"/>
    <property type="project" value="UniProtKB-KW"/>
</dbReference>
<dbReference type="RefSeq" id="XP_026079019.1">
    <property type="nucleotide sequence ID" value="XM_026223234.1"/>
</dbReference>
<dbReference type="InterPro" id="IPR015615">
    <property type="entry name" value="TGF-beta-rel"/>
</dbReference>
<name>A0A6P6L386_CARAU</name>
<dbReference type="PRINTS" id="PR00669">
    <property type="entry name" value="INHIBINA"/>
</dbReference>
<dbReference type="Proteomes" id="UP000515129">
    <property type="component" value="Chromosome 37"/>
</dbReference>
<dbReference type="AlphaFoldDB" id="A0A6P6L386"/>
<evidence type="ECO:0000259" key="12">
    <source>
        <dbReference type="PROSITE" id="PS51362"/>
    </source>
</evidence>
<dbReference type="CTD" id="137487199"/>
<evidence type="ECO:0000256" key="3">
    <source>
        <dbReference type="ARBA" id="ARBA00022514"/>
    </source>
</evidence>
<comment type="similarity">
    <text evidence="2 10">Belongs to the TGF-beta family.</text>
</comment>
<dbReference type="PANTHER" id="PTHR11848:SF265">
    <property type="entry name" value="BMP3B"/>
    <property type="match status" value="1"/>
</dbReference>
<dbReference type="SUPFAM" id="SSF57501">
    <property type="entry name" value="Cystine-knot cytokines"/>
    <property type="match status" value="1"/>
</dbReference>
<dbReference type="InterPro" id="IPR029034">
    <property type="entry name" value="Cystine-knot_cytokine"/>
</dbReference>
<sequence>MASIFAVARIFLYLNIVKVYLGNSSELNGDIPSTEPSFHNPARDMMTVHMYRVYDKYSKKQNHHHHHHQQQENVNTIRSFRGVPEISLHKVVFHFNLTSIPSSEVILTSTLHFFDQQARQRPWACRRSRGASCRLQYIQSLTTTHLTIKGTSPNAAAPSQLCNITLSPNRKGLWQITDVSSAIKQAHVNGELLITAEFDFGHQRRQDRLSPHILPFILVYADDIAITEPNSVAMSLQRYSPSAVREDTRTKASSATLKSRIRREVYHMQSNYLPDVQYNDLKNRELWDGAFFENKPKTLSEGQENHKGLRGSRELSFDEKTMKKARRKQWSEPRMCSRRYLRVDFADIGWSEWILAPKAFDAYYCAGTCGFPIPKAVHPSNHATIQSIVRAVGIVPGVPEPCCVPDKMSSLAVLFLDSSRNMIVKIYPSMSVETCACR</sequence>
<reference evidence="14" key="1">
    <citation type="submission" date="2025-08" db="UniProtKB">
        <authorList>
            <consortium name="RefSeq"/>
        </authorList>
    </citation>
    <scope>IDENTIFICATION</scope>
    <source>
        <strain evidence="14">Wakin</strain>
        <tissue evidence="14">Muscle</tissue>
    </source>
</reference>
<keyword evidence="8" id="KW-1015">Disulfide bond</keyword>
<dbReference type="PROSITE" id="PS00250">
    <property type="entry name" value="TGF_BETA_1"/>
    <property type="match status" value="1"/>
</dbReference>
<evidence type="ECO:0000256" key="6">
    <source>
        <dbReference type="ARBA" id="ARBA00022729"/>
    </source>
</evidence>
<dbReference type="CDD" id="cd19394">
    <property type="entry name" value="TGF_beta_GDF10"/>
    <property type="match status" value="1"/>
</dbReference>
<dbReference type="GO" id="GO:0005125">
    <property type="term" value="F:cytokine activity"/>
    <property type="evidence" value="ECO:0007669"/>
    <property type="project" value="UniProtKB-KW"/>
</dbReference>
<accession>A0A6P6L386</accession>
<dbReference type="SMART" id="SM00204">
    <property type="entry name" value="TGFB"/>
    <property type="match status" value="1"/>
</dbReference>
<comment type="subcellular location">
    <subcellularLocation>
        <location evidence="1">Secreted</location>
    </subcellularLocation>
</comment>